<feature type="compositionally biased region" description="Acidic residues" evidence="1">
    <location>
        <begin position="472"/>
        <end position="508"/>
    </location>
</feature>
<feature type="compositionally biased region" description="Basic and acidic residues" evidence="1">
    <location>
        <begin position="577"/>
        <end position="589"/>
    </location>
</feature>
<sequence>MLTLTAAMKTIRMEYERYLEESCPRWQQQLKEKTQAAQRKRMEEYLRSCLKNTEQRETASSADQPFLSQGSTTMNQNIVAPPRRYSPISHLAYNQDGSPHLPYPQSSWQTRLQSQTTRCPIRAPYQPQGSSHVPPSSLPPHIFPQLHQLTSSPGDRQPRPRLNPPGWAALQPDQPWSWAAGAAGILSGTEALWGQLYPEEPPPEMGMAQVVREETDTSRASSSKRERGGGGRSSRLSPELDIKPVCLSGGLAESSESSREPRQVSREKRKKREERGRSHCSSSDSQSCSSQESSSAIVIAAVKVVQSSESDASSEKGRTSARRNRRSGGLAVGSPRDEKVVKGSKGDDPGSHKEESQSASEELGGRIEESGSENVENQNPDDKSESCGEESGSQKEETGSVSIKIENRGGDEVEKEESSSSEQSNAGEKDEEVQDGEDDGDAEEKDNSQTNEEQEERDGEDHEASERKSATEEDEETGAEDEEQDSEDEEDEDESDRDENMEDEESDEEKQRGDLAGEPEEEKDSDSIISPQDKSKKMHIIPEEASEEEEEKEESKTGSSDEDDVENLLAPQKQSHKKEEKDLKADEQPKAICDNVEIFQVEPDKSTKSDHPSDSEEFDHFYG</sequence>
<feature type="compositionally biased region" description="Polar residues" evidence="1">
    <location>
        <begin position="58"/>
        <end position="72"/>
    </location>
</feature>
<feature type="compositionally biased region" description="Basic and acidic residues" evidence="1">
    <location>
        <begin position="602"/>
        <end position="623"/>
    </location>
</feature>
<dbReference type="AlphaFoldDB" id="A0AAW1E7R7"/>
<feature type="compositionally biased region" description="Acidic residues" evidence="1">
    <location>
        <begin position="429"/>
        <end position="444"/>
    </location>
</feature>
<organism evidence="2 3">
    <name type="scientific">Zoarces viviparus</name>
    <name type="common">Viviparous eelpout</name>
    <name type="synonym">Blennius viviparus</name>
    <dbReference type="NCBI Taxonomy" id="48416"/>
    <lineage>
        <taxon>Eukaryota</taxon>
        <taxon>Metazoa</taxon>
        <taxon>Chordata</taxon>
        <taxon>Craniata</taxon>
        <taxon>Vertebrata</taxon>
        <taxon>Euteleostomi</taxon>
        <taxon>Actinopterygii</taxon>
        <taxon>Neopterygii</taxon>
        <taxon>Teleostei</taxon>
        <taxon>Neoteleostei</taxon>
        <taxon>Acanthomorphata</taxon>
        <taxon>Eupercaria</taxon>
        <taxon>Perciformes</taxon>
        <taxon>Cottioidei</taxon>
        <taxon>Zoarcales</taxon>
        <taxon>Zoarcidae</taxon>
        <taxon>Zoarcinae</taxon>
        <taxon>Zoarces</taxon>
    </lineage>
</organism>
<accession>A0AAW1E7R7</accession>
<protein>
    <submittedName>
        <fullName evidence="2">Uncharacterized protein</fullName>
    </submittedName>
</protein>
<feature type="compositionally biased region" description="Basic and acidic residues" evidence="1">
    <location>
        <begin position="335"/>
        <end position="356"/>
    </location>
</feature>
<proteinExistence type="predicted"/>
<dbReference type="Proteomes" id="UP001488805">
    <property type="component" value="Unassembled WGS sequence"/>
</dbReference>
<feature type="compositionally biased region" description="Low complexity" evidence="1">
    <location>
        <begin position="279"/>
        <end position="308"/>
    </location>
</feature>
<dbReference type="EMBL" id="JBCEZU010000538">
    <property type="protein sequence ID" value="KAK9518162.1"/>
    <property type="molecule type" value="Genomic_DNA"/>
</dbReference>
<feature type="compositionally biased region" description="Basic and acidic residues" evidence="1">
    <location>
        <begin position="459"/>
        <end position="471"/>
    </location>
</feature>
<evidence type="ECO:0000313" key="3">
    <source>
        <dbReference type="Proteomes" id="UP001488805"/>
    </source>
</evidence>
<feature type="compositionally biased region" description="Basic and acidic residues" evidence="1">
    <location>
        <begin position="256"/>
        <end position="266"/>
    </location>
</feature>
<feature type="compositionally biased region" description="Polar residues" evidence="1">
    <location>
        <begin position="104"/>
        <end position="118"/>
    </location>
</feature>
<evidence type="ECO:0000313" key="2">
    <source>
        <dbReference type="EMBL" id="KAK9518162.1"/>
    </source>
</evidence>
<feature type="region of interest" description="Disordered" evidence="1">
    <location>
        <begin position="89"/>
        <end position="173"/>
    </location>
</feature>
<feature type="region of interest" description="Disordered" evidence="1">
    <location>
        <begin position="209"/>
        <end position="623"/>
    </location>
</feature>
<gene>
    <name evidence="2" type="ORF">VZT92_023476</name>
</gene>
<reference evidence="2 3" key="1">
    <citation type="journal article" date="2024" name="Genome Biol. Evol.">
        <title>Chromosome-level genome assembly of the viviparous eelpout Zoarces viviparus.</title>
        <authorList>
            <person name="Fuhrmann N."/>
            <person name="Brasseur M.V."/>
            <person name="Bakowski C.E."/>
            <person name="Podsiadlowski L."/>
            <person name="Prost S."/>
            <person name="Krehenwinkel H."/>
            <person name="Mayer C."/>
        </authorList>
    </citation>
    <scope>NUCLEOTIDE SEQUENCE [LARGE SCALE GENOMIC DNA]</scope>
    <source>
        <strain evidence="2">NO-MEL_2022_Ind0_liver</strain>
    </source>
</reference>
<feature type="compositionally biased region" description="Basic and acidic residues" evidence="1">
    <location>
        <begin position="405"/>
        <end position="418"/>
    </location>
</feature>
<feature type="compositionally biased region" description="Basic and acidic residues" evidence="1">
    <location>
        <begin position="211"/>
        <end position="229"/>
    </location>
</feature>
<feature type="compositionally biased region" description="Basic and acidic residues" evidence="1">
    <location>
        <begin position="380"/>
        <end position="398"/>
    </location>
</feature>
<keyword evidence="3" id="KW-1185">Reference proteome</keyword>
<feature type="region of interest" description="Disordered" evidence="1">
    <location>
        <begin position="53"/>
        <end position="72"/>
    </location>
</feature>
<comment type="caution">
    <text evidence="2">The sequence shown here is derived from an EMBL/GenBank/DDBJ whole genome shotgun (WGS) entry which is preliminary data.</text>
</comment>
<name>A0AAW1E7R7_ZOAVI</name>
<evidence type="ECO:0000256" key="1">
    <source>
        <dbReference type="SAM" id="MobiDB-lite"/>
    </source>
</evidence>